<dbReference type="Proteomes" id="UP000000599">
    <property type="component" value="Chromosome B"/>
</dbReference>
<dbReference type="KEGG" id="dha:DEHA2B09878g"/>
<reference evidence="1 2" key="1">
    <citation type="journal article" date="2004" name="Nature">
        <title>Genome evolution in yeasts.</title>
        <authorList>
            <consortium name="Genolevures"/>
            <person name="Dujon B."/>
            <person name="Sherman D."/>
            <person name="Fischer G."/>
            <person name="Durrens P."/>
            <person name="Casaregola S."/>
            <person name="Lafontaine I."/>
            <person name="de Montigny J."/>
            <person name="Marck C."/>
            <person name="Neuveglise C."/>
            <person name="Talla E."/>
            <person name="Goffard N."/>
            <person name="Frangeul L."/>
            <person name="Aigle M."/>
            <person name="Anthouard V."/>
            <person name="Babour A."/>
            <person name="Barbe V."/>
            <person name="Barnay S."/>
            <person name="Blanchin S."/>
            <person name="Beckerich J.M."/>
            <person name="Beyne E."/>
            <person name="Bleykasten C."/>
            <person name="Boisrame A."/>
            <person name="Boyer J."/>
            <person name="Cattolico L."/>
            <person name="Confanioleri F."/>
            <person name="de Daruvar A."/>
            <person name="Despons L."/>
            <person name="Fabre E."/>
            <person name="Fairhead C."/>
            <person name="Ferry-Dumazet H."/>
            <person name="Groppi A."/>
            <person name="Hantraye F."/>
            <person name="Hennequin C."/>
            <person name="Jauniaux N."/>
            <person name="Joyet P."/>
            <person name="Kachouri R."/>
            <person name="Kerrest A."/>
            <person name="Koszul R."/>
            <person name="Lemaire M."/>
            <person name="Lesur I."/>
            <person name="Ma L."/>
            <person name="Muller H."/>
            <person name="Nicaud J.M."/>
            <person name="Nikolski M."/>
            <person name="Oztas S."/>
            <person name="Ozier-Kalogeropoulos O."/>
            <person name="Pellenz S."/>
            <person name="Potier S."/>
            <person name="Richard G.F."/>
            <person name="Straub M.L."/>
            <person name="Suleau A."/>
            <person name="Swennene D."/>
            <person name="Tekaia F."/>
            <person name="Wesolowski-Louvel M."/>
            <person name="Westhof E."/>
            <person name="Wirth B."/>
            <person name="Zeniou-Meyer M."/>
            <person name="Zivanovic I."/>
            <person name="Bolotin-Fukuhara M."/>
            <person name="Thierry A."/>
            <person name="Bouchier C."/>
            <person name="Caudron B."/>
            <person name="Scarpelli C."/>
            <person name="Gaillardin C."/>
            <person name="Weissenbach J."/>
            <person name="Wincker P."/>
            <person name="Souciet J.L."/>
        </authorList>
    </citation>
    <scope>NUCLEOTIDE SEQUENCE [LARGE SCALE GENOMIC DNA]</scope>
    <source>
        <strain evidence="2">ATCC 36239 / CBS 767 / BCRC 21394 / JCM 1990 / NBRC 0083 / IGC 2968</strain>
    </source>
</reference>
<dbReference type="EMBL" id="CR382134">
    <property type="protein sequence ID" value="CAR65479.1"/>
    <property type="molecule type" value="Genomic_DNA"/>
</dbReference>
<protein>
    <submittedName>
        <fullName evidence="1">DEHA2B09878p</fullName>
    </submittedName>
</protein>
<evidence type="ECO:0000313" key="1">
    <source>
        <dbReference type="EMBL" id="CAR65479.1"/>
    </source>
</evidence>
<organism evidence="1 2">
    <name type="scientific">Debaryomyces hansenii (strain ATCC 36239 / CBS 767 / BCRC 21394 / JCM 1990 / NBRC 0083 / IGC 2968)</name>
    <name type="common">Yeast</name>
    <name type="synonym">Torulaspora hansenii</name>
    <dbReference type="NCBI Taxonomy" id="284592"/>
    <lineage>
        <taxon>Eukaryota</taxon>
        <taxon>Fungi</taxon>
        <taxon>Dikarya</taxon>
        <taxon>Ascomycota</taxon>
        <taxon>Saccharomycotina</taxon>
        <taxon>Pichiomycetes</taxon>
        <taxon>Debaryomycetaceae</taxon>
        <taxon>Debaryomyces</taxon>
    </lineage>
</organism>
<name>B5RT06_DEBHA</name>
<keyword evidence="2" id="KW-1185">Reference proteome</keyword>
<proteinExistence type="predicted"/>
<dbReference type="AlphaFoldDB" id="B5RT06"/>
<dbReference type="InParanoid" id="B5RT06"/>
<dbReference type="HOGENOM" id="CLU_3207611_0_0_1"/>
<dbReference type="GeneID" id="8998228"/>
<gene>
    <name evidence="1" type="ordered locus">DEHA2B09878g</name>
</gene>
<dbReference type="RefSeq" id="XP_002770109.1">
    <property type="nucleotide sequence ID" value="XM_002770063.1"/>
</dbReference>
<accession>B5RT06</accession>
<evidence type="ECO:0000313" key="2">
    <source>
        <dbReference type="Proteomes" id="UP000000599"/>
    </source>
</evidence>
<sequence>MIRSVTRPLKLYIGAGNVAQIDLQFGHRIISEMNDLQNIFSRDTL</sequence>
<dbReference type="VEuPathDB" id="FungiDB:DEHA2B09878g"/>